<dbReference type="EMBL" id="JBHTIW010000001">
    <property type="protein sequence ID" value="MFD0918423.1"/>
    <property type="molecule type" value="Genomic_DNA"/>
</dbReference>
<protein>
    <recommendedName>
        <fullName evidence="4">DUF2127 domain-containing protein</fullName>
    </recommendedName>
</protein>
<dbReference type="RefSeq" id="WP_263249960.1">
    <property type="nucleotide sequence ID" value="NZ_BAABLT010000022.1"/>
</dbReference>
<feature type="transmembrane region" description="Helical" evidence="1">
    <location>
        <begin position="17"/>
        <end position="38"/>
    </location>
</feature>
<evidence type="ECO:0000256" key="1">
    <source>
        <dbReference type="SAM" id="Phobius"/>
    </source>
</evidence>
<comment type="caution">
    <text evidence="2">The sequence shown here is derived from an EMBL/GenBank/DDBJ whole genome shotgun (WGS) entry which is preliminary data.</text>
</comment>
<keyword evidence="1" id="KW-0472">Membrane</keyword>
<organism evidence="2 3">
    <name type="scientific">Saccharopolyspora rosea</name>
    <dbReference type="NCBI Taxonomy" id="524884"/>
    <lineage>
        <taxon>Bacteria</taxon>
        <taxon>Bacillati</taxon>
        <taxon>Actinomycetota</taxon>
        <taxon>Actinomycetes</taxon>
        <taxon>Pseudonocardiales</taxon>
        <taxon>Pseudonocardiaceae</taxon>
        <taxon>Saccharopolyspora</taxon>
    </lineage>
</organism>
<evidence type="ECO:0000313" key="3">
    <source>
        <dbReference type="Proteomes" id="UP001597018"/>
    </source>
</evidence>
<evidence type="ECO:0000313" key="2">
    <source>
        <dbReference type="EMBL" id="MFD0918423.1"/>
    </source>
</evidence>
<evidence type="ECO:0008006" key="4">
    <source>
        <dbReference type="Google" id="ProtNLM"/>
    </source>
</evidence>
<keyword evidence="3" id="KW-1185">Reference proteome</keyword>
<gene>
    <name evidence="2" type="ORF">ACFQ16_01580</name>
</gene>
<dbReference type="Proteomes" id="UP001597018">
    <property type="component" value="Unassembled WGS sequence"/>
</dbReference>
<feature type="transmembrane region" description="Helical" evidence="1">
    <location>
        <begin position="129"/>
        <end position="147"/>
    </location>
</feature>
<keyword evidence="1" id="KW-0812">Transmembrane</keyword>
<accession>A0ABW3FLM9</accession>
<feature type="transmembrane region" description="Helical" evidence="1">
    <location>
        <begin position="64"/>
        <end position="90"/>
    </location>
</feature>
<proteinExistence type="predicted"/>
<name>A0ABW3FLM9_9PSEU</name>
<feature type="transmembrane region" description="Helical" evidence="1">
    <location>
        <begin position="97"/>
        <end position="117"/>
    </location>
</feature>
<reference evidence="3" key="1">
    <citation type="journal article" date="2019" name="Int. J. Syst. Evol. Microbiol.">
        <title>The Global Catalogue of Microorganisms (GCM) 10K type strain sequencing project: providing services to taxonomists for standard genome sequencing and annotation.</title>
        <authorList>
            <consortium name="The Broad Institute Genomics Platform"/>
            <consortium name="The Broad Institute Genome Sequencing Center for Infectious Disease"/>
            <person name="Wu L."/>
            <person name="Ma J."/>
        </authorList>
    </citation>
    <scope>NUCLEOTIDE SEQUENCE [LARGE SCALE GENOMIC DNA]</scope>
    <source>
        <strain evidence="3">CCUG 56401</strain>
    </source>
</reference>
<keyword evidence="1" id="KW-1133">Transmembrane helix</keyword>
<sequence>MTAPREAPRPSTVDTSFWAGIASVVVGFGVLATALLVVSDAELRAVVDQLAAQGRPVTLDQARAIYRTAVVAMFVIVAVIAALWILFLFFMRRGRNWARIVITVVGVLWFLLALPPALGGAEGGVGPQLLSLLQLVALLVTLVYAYLAPSNAYFRHG</sequence>